<evidence type="ECO:0000259" key="1">
    <source>
        <dbReference type="Pfam" id="PF05685"/>
    </source>
</evidence>
<accession>A0ABW3CR16</accession>
<keyword evidence="3" id="KW-1185">Reference proteome</keyword>
<sequence length="181" mass="20635">MPGELRAEEYLRMPGLPTRAELIGGRIIRPAPQSMWHVGMTDLLMWELRRQAPDGLRTARNMAVKLTSQDVPTPDVLVLTAEAHRRREPDNHFFADDIALVVEVVSPESEERDREAKPCLYAAAGIPRFWRAEEGEETDTVFTHELDASTRRYELCGVHRGRLKVTVPYGIEIDLNAVDRY</sequence>
<dbReference type="InterPro" id="IPR011335">
    <property type="entry name" value="Restrct_endonuc-II-like"/>
</dbReference>
<dbReference type="InterPro" id="IPR012296">
    <property type="entry name" value="Nuclease_put_TT1808"/>
</dbReference>
<protein>
    <submittedName>
        <fullName evidence="2">Uma2 family endonuclease</fullName>
    </submittedName>
</protein>
<evidence type="ECO:0000313" key="3">
    <source>
        <dbReference type="Proteomes" id="UP001597083"/>
    </source>
</evidence>
<dbReference type="Gene3D" id="3.90.1570.10">
    <property type="entry name" value="tt1808, chain A"/>
    <property type="match status" value="1"/>
</dbReference>
<keyword evidence="2" id="KW-0540">Nuclease</keyword>
<organism evidence="2 3">
    <name type="scientific">Actinomadura adrarensis</name>
    <dbReference type="NCBI Taxonomy" id="1819600"/>
    <lineage>
        <taxon>Bacteria</taxon>
        <taxon>Bacillati</taxon>
        <taxon>Actinomycetota</taxon>
        <taxon>Actinomycetes</taxon>
        <taxon>Streptosporangiales</taxon>
        <taxon>Thermomonosporaceae</taxon>
        <taxon>Actinomadura</taxon>
    </lineage>
</organism>
<dbReference type="InterPro" id="IPR008538">
    <property type="entry name" value="Uma2"/>
</dbReference>
<dbReference type="SUPFAM" id="SSF52980">
    <property type="entry name" value="Restriction endonuclease-like"/>
    <property type="match status" value="1"/>
</dbReference>
<dbReference type="GO" id="GO:0004519">
    <property type="term" value="F:endonuclease activity"/>
    <property type="evidence" value="ECO:0007669"/>
    <property type="project" value="UniProtKB-KW"/>
</dbReference>
<feature type="domain" description="Putative restriction endonuclease" evidence="1">
    <location>
        <begin position="8"/>
        <end position="168"/>
    </location>
</feature>
<dbReference type="PANTHER" id="PTHR35400">
    <property type="entry name" value="SLR1083 PROTEIN"/>
    <property type="match status" value="1"/>
</dbReference>
<evidence type="ECO:0000313" key="2">
    <source>
        <dbReference type="EMBL" id="MFD0857001.1"/>
    </source>
</evidence>
<comment type="caution">
    <text evidence="2">The sequence shown here is derived from an EMBL/GenBank/DDBJ whole genome shotgun (WGS) entry which is preliminary data.</text>
</comment>
<reference evidence="3" key="1">
    <citation type="journal article" date="2019" name="Int. J. Syst. Evol. Microbiol.">
        <title>The Global Catalogue of Microorganisms (GCM) 10K type strain sequencing project: providing services to taxonomists for standard genome sequencing and annotation.</title>
        <authorList>
            <consortium name="The Broad Institute Genomics Platform"/>
            <consortium name="The Broad Institute Genome Sequencing Center for Infectious Disease"/>
            <person name="Wu L."/>
            <person name="Ma J."/>
        </authorList>
    </citation>
    <scope>NUCLEOTIDE SEQUENCE [LARGE SCALE GENOMIC DNA]</scope>
    <source>
        <strain evidence="3">JCM 31696</strain>
    </source>
</reference>
<dbReference type="CDD" id="cd06260">
    <property type="entry name" value="DUF820-like"/>
    <property type="match status" value="1"/>
</dbReference>
<name>A0ABW3CR16_9ACTN</name>
<dbReference type="PANTHER" id="PTHR35400:SF3">
    <property type="entry name" value="SLL1072 PROTEIN"/>
    <property type="match status" value="1"/>
</dbReference>
<dbReference type="Proteomes" id="UP001597083">
    <property type="component" value="Unassembled WGS sequence"/>
</dbReference>
<keyword evidence="2" id="KW-0255">Endonuclease</keyword>
<keyword evidence="2" id="KW-0378">Hydrolase</keyword>
<gene>
    <name evidence="2" type="ORF">ACFQ07_32530</name>
</gene>
<dbReference type="Pfam" id="PF05685">
    <property type="entry name" value="Uma2"/>
    <property type="match status" value="1"/>
</dbReference>
<dbReference type="EMBL" id="JBHTIR010004327">
    <property type="protein sequence ID" value="MFD0857001.1"/>
    <property type="molecule type" value="Genomic_DNA"/>
</dbReference>
<proteinExistence type="predicted"/>